<feature type="active site" description="Proton acceptor" evidence="14">
    <location>
        <position position="493"/>
    </location>
</feature>
<dbReference type="InterPro" id="IPR011009">
    <property type="entry name" value="Kinase-like_dom_sf"/>
</dbReference>
<dbReference type="SMART" id="SM00133">
    <property type="entry name" value="S_TK_X"/>
    <property type="match status" value="1"/>
</dbReference>
<dbReference type="PROSITE" id="PS00888">
    <property type="entry name" value="CNMP_BINDING_1"/>
    <property type="match status" value="2"/>
</dbReference>
<evidence type="ECO:0000256" key="1">
    <source>
        <dbReference type="ARBA" id="ARBA00006352"/>
    </source>
</evidence>
<dbReference type="FunFam" id="2.60.120.10:FF:000072">
    <property type="entry name" value="cGMP-dependent protein kinase"/>
    <property type="match status" value="1"/>
</dbReference>
<evidence type="ECO:0000256" key="2">
    <source>
        <dbReference type="ARBA" id="ARBA00012428"/>
    </source>
</evidence>
<keyword evidence="10 13" id="KW-0142">cGMP-binding</keyword>
<dbReference type="PROSITE" id="PS00108">
    <property type="entry name" value="PROTEIN_KINASE_ST"/>
    <property type="match status" value="1"/>
</dbReference>
<evidence type="ECO:0000259" key="19">
    <source>
        <dbReference type="PROSITE" id="PS50011"/>
    </source>
</evidence>
<dbReference type="InterPro" id="IPR002374">
    <property type="entry name" value="cGMP_dep_kinase"/>
</dbReference>
<dbReference type="InterPro" id="IPR000961">
    <property type="entry name" value="AGC-kinase_C"/>
</dbReference>
<keyword evidence="7 13" id="KW-0547">Nucleotide-binding</keyword>
<dbReference type="SUPFAM" id="SSF56112">
    <property type="entry name" value="Protein kinase-like (PK-like)"/>
    <property type="match status" value="1"/>
</dbReference>
<dbReference type="EC" id="2.7.11.12" evidence="2 13"/>
<organism evidence="22 23">
    <name type="scientific">Trichoplax adhaerens</name>
    <name type="common">Trichoplax reptans</name>
    <dbReference type="NCBI Taxonomy" id="10228"/>
    <lineage>
        <taxon>Eukaryota</taxon>
        <taxon>Metazoa</taxon>
        <taxon>Placozoa</taxon>
        <taxon>Uniplacotomia</taxon>
        <taxon>Trichoplacea</taxon>
        <taxon>Trichoplacidae</taxon>
        <taxon>Trichoplax</taxon>
    </lineage>
</organism>
<evidence type="ECO:0000256" key="6">
    <source>
        <dbReference type="ARBA" id="ARBA00022679"/>
    </source>
</evidence>
<dbReference type="Pfam" id="PF00027">
    <property type="entry name" value="cNMP_binding"/>
    <property type="match status" value="2"/>
</dbReference>
<dbReference type="CDD" id="cd12083">
    <property type="entry name" value="DD_cGKI"/>
    <property type="match status" value="1"/>
</dbReference>
<evidence type="ECO:0000256" key="5">
    <source>
        <dbReference type="ARBA" id="ARBA00022553"/>
    </source>
</evidence>
<feature type="compositionally biased region" description="Acidic residues" evidence="18">
    <location>
        <begin position="662"/>
        <end position="680"/>
    </location>
</feature>
<reference evidence="22 23" key="1">
    <citation type="journal article" date="2008" name="Nature">
        <title>The Trichoplax genome and the nature of placozoans.</title>
        <authorList>
            <person name="Srivastava M."/>
            <person name="Begovic E."/>
            <person name="Chapman J."/>
            <person name="Putnam N.H."/>
            <person name="Hellsten U."/>
            <person name="Kawashima T."/>
            <person name="Kuo A."/>
            <person name="Mitros T."/>
            <person name="Salamov A."/>
            <person name="Carpenter M.L."/>
            <person name="Signorovitch A.Y."/>
            <person name="Moreno M.A."/>
            <person name="Kamm K."/>
            <person name="Grimwood J."/>
            <person name="Schmutz J."/>
            <person name="Shapiro H."/>
            <person name="Grigoriev I.V."/>
            <person name="Buss L.W."/>
            <person name="Schierwater B."/>
            <person name="Dellaporta S.L."/>
            <person name="Rokhsar D.S."/>
        </authorList>
    </citation>
    <scope>NUCLEOTIDE SEQUENCE [LARGE SCALE GENOMIC DNA]</scope>
    <source>
        <strain evidence="22 23">Grell-BS-1999</strain>
    </source>
</reference>
<dbReference type="FunFam" id="3.30.200.20:FF:000005">
    <property type="entry name" value="cAMP-dependent protein kinase catalytic subunit"/>
    <property type="match status" value="1"/>
</dbReference>
<keyword evidence="3 13" id="KW-0723">Serine/threonine-protein kinase</keyword>
<dbReference type="STRING" id="10228.B3S658"/>
<evidence type="ECO:0000256" key="11">
    <source>
        <dbReference type="ARBA" id="ARBA00047298"/>
    </source>
</evidence>
<evidence type="ECO:0000313" key="23">
    <source>
        <dbReference type="Proteomes" id="UP000009022"/>
    </source>
</evidence>
<dbReference type="InterPro" id="IPR018490">
    <property type="entry name" value="cNMP-bd_dom_sf"/>
</dbReference>
<dbReference type="InterPro" id="IPR008271">
    <property type="entry name" value="Ser/Thr_kinase_AS"/>
</dbReference>
<dbReference type="InterPro" id="IPR014710">
    <property type="entry name" value="RmlC-like_jellyroll"/>
</dbReference>
<feature type="domain" description="AGC-kinase C-terminal" evidence="21">
    <location>
        <begin position="630"/>
        <end position="680"/>
    </location>
</feature>
<evidence type="ECO:0000313" key="22">
    <source>
        <dbReference type="EMBL" id="EDV21565.1"/>
    </source>
</evidence>
<dbReference type="GO" id="GO:0030553">
    <property type="term" value="F:cGMP binding"/>
    <property type="evidence" value="ECO:0007669"/>
    <property type="project" value="UniProtKB-KW"/>
</dbReference>
<dbReference type="PRINTS" id="PR00104">
    <property type="entry name" value="CGMPKINASE"/>
</dbReference>
<gene>
    <name evidence="22" type="ORF">TRIADDRAFT_30101</name>
</gene>
<dbReference type="AlphaFoldDB" id="B3S658"/>
<accession>B3S658</accession>
<dbReference type="HOGENOM" id="CLU_000288_73_2_1"/>
<dbReference type="PANTHER" id="PTHR24353">
    <property type="entry name" value="CYCLIC NUCLEOTIDE-DEPENDENT PROTEIN KINASE"/>
    <property type="match status" value="1"/>
</dbReference>
<dbReference type="PROSITE" id="PS00107">
    <property type="entry name" value="PROTEIN_KINASE_ATP"/>
    <property type="match status" value="1"/>
</dbReference>
<sequence>MQDLNSTLRSLREKIERKDTRIRILEKRLVEYEEENRQLRIKLNKFQDVMIPSITQKVHRLGISAEPQRVSRISQIKLDGLKTYEKNQRSKELIKAAILSNDFLRNLDEAQVGEIVSCMYPYDYKQDHYIIKEGESGNHLYVIEDGEVEVTKEGKILSYMKSRTVFGELAILYNCKRTATVKGIISYFNTLFGLAAITDTKLWLLDRASFQSIMMRIGIDKHHQHMTFLKGVPIFESLPEDIISKLANVLEEAKFRKDEYVIREGAHGDTFYIISYGRVKVTKTTKEGEQFIRILQEKDSFGEKALLEEEKRSANVIAMDEEVTCLVVDRESFVSLIGHIKSVGHREELFKAKYPSHSESSDNLKLEDMELLKTLGVGGFGRVELVKVKQDSSVSYALKILKKRHIVETRQEEHIMSEKKILLEANCPFIVKLYKTFKDTRYLYMLLEACLGGELWTILRDRGHFDDKVTRFYTGCVVEAFSYLHNNGIIYRDLKPENLLVDSRGYAKLVDFGFAKRIGFGYKTWTFCGTPEYVAPEIILNRGHDFSADYWSLGILIYELLTGSPPFTGSDPMQIYNLILKGMDAIDFPRNRISKQAQNLIKKLCRENPNDRLGYQKNGLKDIMKHKWFDGFNWIGLRSRTLDPPYKPKIRSPFDGGNFDDYPPDEDDVLEDDSGWDQSF</sequence>
<keyword evidence="5" id="KW-0597">Phosphoprotein</keyword>
<evidence type="ECO:0000256" key="7">
    <source>
        <dbReference type="ARBA" id="ARBA00022741"/>
    </source>
</evidence>
<dbReference type="InterPro" id="IPR000719">
    <property type="entry name" value="Prot_kinase_dom"/>
</dbReference>
<keyword evidence="6 13" id="KW-0808">Transferase</keyword>
<dbReference type="SMART" id="SM00100">
    <property type="entry name" value="cNMP"/>
    <property type="match status" value="2"/>
</dbReference>
<dbReference type="Pfam" id="PF00069">
    <property type="entry name" value="Pkinase"/>
    <property type="match status" value="1"/>
</dbReference>
<feature type="coiled-coil region" evidence="17">
    <location>
        <begin position="1"/>
        <end position="49"/>
    </location>
</feature>
<feature type="region of interest" description="Disordered" evidence="18">
    <location>
        <begin position="646"/>
        <end position="680"/>
    </location>
</feature>
<dbReference type="InterPro" id="IPR035014">
    <property type="entry name" value="STKc_cGK"/>
</dbReference>
<evidence type="ECO:0000256" key="8">
    <source>
        <dbReference type="ARBA" id="ARBA00022777"/>
    </source>
</evidence>
<evidence type="ECO:0000256" key="18">
    <source>
        <dbReference type="SAM" id="MobiDB-lite"/>
    </source>
</evidence>
<evidence type="ECO:0000256" key="13">
    <source>
        <dbReference type="PIRNR" id="PIRNR000559"/>
    </source>
</evidence>
<dbReference type="PANTHER" id="PTHR24353:SF111">
    <property type="match status" value="1"/>
</dbReference>
<comment type="similarity">
    <text evidence="1 13">Belongs to the protein kinase superfamily. AGC Ser/Thr protein kinase family. cGMP subfamily.</text>
</comment>
<dbReference type="SUPFAM" id="SSF51206">
    <property type="entry name" value="cAMP-binding domain-like"/>
    <property type="match status" value="2"/>
</dbReference>
<dbReference type="PROSITE" id="PS50042">
    <property type="entry name" value="CNMP_BINDING_3"/>
    <property type="match status" value="2"/>
</dbReference>
<evidence type="ECO:0000256" key="16">
    <source>
        <dbReference type="PROSITE-ProRule" id="PRU10141"/>
    </source>
</evidence>
<protein>
    <recommendedName>
        <fullName evidence="2 13">cGMP-dependent protein kinase</fullName>
        <ecNumber evidence="2 13">2.7.11.12</ecNumber>
    </recommendedName>
</protein>
<dbReference type="GeneID" id="6756926"/>
<dbReference type="EMBL" id="DS985252">
    <property type="protein sequence ID" value="EDV21565.1"/>
    <property type="molecule type" value="Genomic_DNA"/>
</dbReference>
<feature type="domain" description="Cyclic nucleotide-binding" evidence="20">
    <location>
        <begin position="103"/>
        <end position="231"/>
    </location>
</feature>
<proteinExistence type="inferred from homology"/>
<dbReference type="Gene3D" id="2.60.120.10">
    <property type="entry name" value="Jelly Rolls"/>
    <property type="match status" value="2"/>
</dbReference>
<keyword evidence="23" id="KW-1185">Reference proteome</keyword>
<dbReference type="InParanoid" id="B3S658"/>
<dbReference type="FunFam" id="1.10.510.10:FF:000096">
    <property type="entry name" value="cGMP-dependent protein kinase"/>
    <property type="match status" value="1"/>
</dbReference>
<dbReference type="FunFam" id="2.60.120.10:FF:000302">
    <property type="entry name" value="cGMP-dependent protein kinase"/>
    <property type="match status" value="1"/>
</dbReference>
<dbReference type="InterPro" id="IPR018488">
    <property type="entry name" value="cNMP-bd_CS"/>
</dbReference>
<dbReference type="CDD" id="cd05572">
    <property type="entry name" value="STKc_cGK"/>
    <property type="match status" value="1"/>
</dbReference>
<evidence type="ECO:0000256" key="17">
    <source>
        <dbReference type="SAM" id="Coils"/>
    </source>
</evidence>
<dbReference type="Gene3D" id="3.30.200.20">
    <property type="entry name" value="Phosphorylase Kinase, domain 1"/>
    <property type="match status" value="1"/>
</dbReference>
<evidence type="ECO:0000256" key="14">
    <source>
        <dbReference type="PIRSR" id="PIRSR000559-1"/>
    </source>
</evidence>
<dbReference type="PhylomeDB" id="B3S658"/>
<evidence type="ECO:0000259" key="21">
    <source>
        <dbReference type="PROSITE" id="PS51285"/>
    </source>
</evidence>
<dbReference type="PROSITE" id="PS51285">
    <property type="entry name" value="AGC_KINASE_CTER"/>
    <property type="match status" value="1"/>
</dbReference>
<keyword evidence="8 13" id="KW-0418">Kinase</keyword>
<dbReference type="InterPro" id="IPR000595">
    <property type="entry name" value="cNMP-bd_dom"/>
</dbReference>
<dbReference type="InterPro" id="IPR017441">
    <property type="entry name" value="Protein_kinase_ATP_BS"/>
</dbReference>
<dbReference type="SMART" id="SM00220">
    <property type="entry name" value="S_TKc"/>
    <property type="match status" value="1"/>
</dbReference>
<keyword evidence="17" id="KW-0175">Coiled coil</keyword>
<dbReference type="PROSITE" id="PS50011">
    <property type="entry name" value="PROTEIN_KINASE_DOM"/>
    <property type="match status" value="1"/>
</dbReference>
<evidence type="ECO:0000256" key="3">
    <source>
        <dbReference type="ARBA" id="ARBA00022527"/>
    </source>
</evidence>
<dbReference type="KEGG" id="tad:TRIADDRAFT_30101"/>
<dbReference type="CTD" id="6756926"/>
<dbReference type="eggNOG" id="KOG0614">
    <property type="taxonomic scope" value="Eukaryota"/>
</dbReference>
<feature type="binding site" evidence="15">
    <location>
        <begin position="375"/>
        <end position="383"/>
    </location>
    <ligand>
        <name>ATP</name>
        <dbReference type="ChEBI" id="CHEBI:30616"/>
    </ligand>
</feature>
<dbReference type="OrthoDB" id="63267at2759"/>
<feature type="domain" description="Protein kinase" evidence="19">
    <location>
        <begin position="369"/>
        <end position="629"/>
    </location>
</feature>
<dbReference type="PIRSF" id="PIRSF000559">
    <property type="entry name" value="cGMP-dep_kinase"/>
    <property type="match status" value="1"/>
</dbReference>
<feature type="binding site" evidence="15 16">
    <location>
        <position position="399"/>
    </location>
    <ligand>
        <name>ATP</name>
        <dbReference type="ChEBI" id="CHEBI:30616"/>
    </ligand>
</feature>
<dbReference type="Proteomes" id="UP000009022">
    <property type="component" value="Unassembled WGS sequence"/>
</dbReference>
<dbReference type="RefSeq" id="XP_002115713.1">
    <property type="nucleotide sequence ID" value="XM_002115677.1"/>
</dbReference>
<dbReference type="PROSITE" id="PS00889">
    <property type="entry name" value="CNMP_BINDING_2"/>
    <property type="match status" value="1"/>
</dbReference>
<evidence type="ECO:0000259" key="20">
    <source>
        <dbReference type="PROSITE" id="PS50042"/>
    </source>
</evidence>
<evidence type="ECO:0000256" key="10">
    <source>
        <dbReference type="ARBA" id="ARBA00022992"/>
    </source>
</evidence>
<dbReference type="OMA" id="MQEAHCD"/>
<comment type="catalytic activity">
    <reaction evidence="11 13">
        <text>L-threonyl-[protein] + ATP = O-phospho-L-threonyl-[protein] + ADP + H(+)</text>
        <dbReference type="Rhea" id="RHEA:46608"/>
        <dbReference type="Rhea" id="RHEA-COMP:11060"/>
        <dbReference type="Rhea" id="RHEA-COMP:11605"/>
        <dbReference type="ChEBI" id="CHEBI:15378"/>
        <dbReference type="ChEBI" id="CHEBI:30013"/>
        <dbReference type="ChEBI" id="CHEBI:30616"/>
        <dbReference type="ChEBI" id="CHEBI:61977"/>
        <dbReference type="ChEBI" id="CHEBI:456216"/>
        <dbReference type="EC" id="2.7.11.12"/>
    </reaction>
</comment>
<evidence type="ECO:0000256" key="9">
    <source>
        <dbReference type="ARBA" id="ARBA00022840"/>
    </source>
</evidence>
<keyword evidence="9 13" id="KW-0067">ATP-binding</keyword>
<evidence type="ECO:0000256" key="4">
    <source>
        <dbReference type="ARBA" id="ARBA00022535"/>
    </source>
</evidence>
<dbReference type="GO" id="GO:0005524">
    <property type="term" value="F:ATP binding"/>
    <property type="evidence" value="ECO:0007669"/>
    <property type="project" value="UniProtKB-UniRule"/>
</dbReference>
<name>B3S658_TRIAD</name>
<dbReference type="GO" id="GO:0004692">
    <property type="term" value="F:cGMP-dependent protein kinase activity"/>
    <property type="evidence" value="ECO:0007669"/>
    <property type="project" value="UniProtKB-EC"/>
</dbReference>
<dbReference type="Gene3D" id="1.10.510.10">
    <property type="entry name" value="Transferase(Phosphotransferase) domain 1"/>
    <property type="match status" value="1"/>
</dbReference>
<keyword evidence="4 13" id="KW-0140">cGMP</keyword>
<dbReference type="CDD" id="cd00038">
    <property type="entry name" value="CAP_ED"/>
    <property type="match status" value="2"/>
</dbReference>
<comment type="catalytic activity">
    <reaction evidence="12">
        <text>L-seryl-[protein] + ATP = O-phospho-L-seryl-[protein] + ADP + H(+)</text>
        <dbReference type="Rhea" id="RHEA:17989"/>
        <dbReference type="Rhea" id="RHEA-COMP:9863"/>
        <dbReference type="Rhea" id="RHEA-COMP:11604"/>
        <dbReference type="ChEBI" id="CHEBI:15378"/>
        <dbReference type="ChEBI" id="CHEBI:29999"/>
        <dbReference type="ChEBI" id="CHEBI:30616"/>
        <dbReference type="ChEBI" id="CHEBI:83421"/>
        <dbReference type="ChEBI" id="CHEBI:456216"/>
        <dbReference type="EC" id="2.7.11.12"/>
    </reaction>
</comment>
<feature type="domain" description="Cyclic nucleotide-binding" evidence="20">
    <location>
        <begin position="234"/>
        <end position="338"/>
    </location>
</feature>
<dbReference type="GO" id="GO:0007165">
    <property type="term" value="P:signal transduction"/>
    <property type="evidence" value="ECO:0000318"/>
    <property type="project" value="GO_Central"/>
</dbReference>
<evidence type="ECO:0000256" key="12">
    <source>
        <dbReference type="ARBA" id="ARBA00047462"/>
    </source>
</evidence>
<dbReference type="GO" id="GO:0106310">
    <property type="term" value="F:protein serine kinase activity"/>
    <property type="evidence" value="ECO:0007669"/>
    <property type="project" value="RHEA"/>
</dbReference>
<evidence type="ECO:0000256" key="15">
    <source>
        <dbReference type="PIRSR" id="PIRSR000559-2"/>
    </source>
</evidence>